<dbReference type="Proteomes" id="UP001227101">
    <property type="component" value="Chromosome"/>
</dbReference>
<name>A0ABY8XE53_9PSEU</name>
<evidence type="ECO:0000313" key="2">
    <source>
        <dbReference type="EMBL" id="WIV53895.1"/>
    </source>
</evidence>
<feature type="region of interest" description="Disordered" evidence="1">
    <location>
        <begin position="1"/>
        <end position="25"/>
    </location>
</feature>
<reference evidence="2 3" key="1">
    <citation type="submission" date="2023-06" db="EMBL/GenBank/DDBJ databases">
        <authorList>
            <person name="Oyuntsetseg B."/>
            <person name="Kim S.B."/>
        </authorList>
    </citation>
    <scope>NUCLEOTIDE SEQUENCE [LARGE SCALE GENOMIC DNA]</scope>
    <source>
        <strain evidence="2 3">2-2</strain>
    </source>
</reference>
<gene>
    <name evidence="2" type="ORF">QP939_34160</name>
</gene>
<proteinExistence type="predicted"/>
<dbReference type="EMBL" id="CP127173">
    <property type="protein sequence ID" value="WIV53895.1"/>
    <property type="molecule type" value="Genomic_DNA"/>
</dbReference>
<accession>A0ABY8XE53</accession>
<evidence type="ECO:0000313" key="3">
    <source>
        <dbReference type="Proteomes" id="UP001227101"/>
    </source>
</evidence>
<sequence length="63" mass="6959">MDAREKAAIEAEARRDVAERGRHGPKLAPYLYAVEHHAIKENGEDVVPAAEDEPRRPAGEPQS</sequence>
<protein>
    <submittedName>
        <fullName evidence="2">Uncharacterized protein</fullName>
    </submittedName>
</protein>
<keyword evidence="3" id="KW-1185">Reference proteome</keyword>
<organism evidence="2 3">
    <name type="scientific">Amycolatopsis nalaikhensis</name>
    <dbReference type="NCBI Taxonomy" id="715472"/>
    <lineage>
        <taxon>Bacteria</taxon>
        <taxon>Bacillati</taxon>
        <taxon>Actinomycetota</taxon>
        <taxon>Actinomycetes</taxon>
        <taxon>Pseudonocardiales</taxon>
        <taxon>Pseudonocardiaceae</taxon>
        <taxon>Amycolatopsis</taxon>
    </lineage>
</organism>
<feature type="compositionally biased region" description="Basic and acidic residues" evidence="1">
    <location>
        <begin position="1"/>
        <end position="22"/>
    </location>
</feature>
<evidence type="ECO:0000256" key="1">
    <source>
        <dbReference type="SAM" id="MobiDB-lite"/>
    </source>
</evidence>
<feature type="compositionally biased region" description="Basic and acidic residues" evidence="1">
    <location>
        <begin position="52"/>
        <end position="63"/>
    </location>
</feature>
<feature type="region of interest" description="Disordered" evidence="1">
    <location>
        <begin position="42"/>
        <end position="63"/>
    </location>
</feature>
<dbReference type="RefSeq" id="WP_285450399.1">
    <property type="nucleotide sequence ID" value="NZ_CP127173.1"/>
</dbReference>